<gene>
    <name evidence="2" type="ORF">BCON_1112g00010</name>
</gene>
<reference evidence="2 3" key="1">
    <citation type="submission" date="2017-12" db="EMBL/GenBank/DDBJ databases">
        <title>Comparative genomics of Botrytis spp.</title>
        <authorList>
            <person name="Valero-Jimenez C.A."/>
            <person name="Tapia P."/>
            <person name="Veloso J."/>
            <person name="Silva-Moreno E."/>
            <person name="Staats M."/>
            <person name="Valdes J.H."/>
            <person name="Van Kan J.A.L."/>
        </authorList>
    </citation>
    <scope>NUCLEOTIDE SEQUENCE [LARGE SCALE GENOMIC DNA]</scope>
    <source>
        <strain evidence="2 3">MUCL11595</strain>
    </source>
</reference>
<dbReference type="EMBL" id="PQXN01001110">
    <property type="protein sequence ID" value="TGO43678.1"/>
    <property type="molecule type" value="Genomic_DNA"/>
</dbReference>
<feature type="compositionally biased region" description="Polar residues" evidence="1">
    <location>
        <begin position="260"/>
        <end position="271"/>
    </location>
</feature>
<dbReference type="OrthoDB" id="3539733at2759"/>
<keyword evidence="3" id="KW-1185">Reference proteome</keyword>
<evidence type="ECO:0000313" key="3">
    <source>
        <dbReference type="Proteomes" id="UP000297527"/>
    </source>
</evidence>
<proteinExistence type="predicted"/>
<feature type="compositionally biased region" description="Polar residues" evidence="1">
    <location>
        <begin position="295"/>
        <end position="305"/>
    </location>
</feature>
<evidence type="ECO:0000256" key="1">
    <source>
        <dbReference type="SAM" id="MobiDB-lite"/>
    </source>
</evidence>
<name>A0A4Z1H3V0_9HELO</name>
<organism evidence="2 3">
    <name type="scientific">Botryotinia convoluta</name>
    <dbReference type="NCBI Taxonomy" id="54673"/>
    <lineage>
        <taxon>Eukaryota</taxon>
        <taxon>Fungi</taxon>
        <taxon>Dikarya</taxon>
        <taxon>Ascomycota</taxon>
        <taxon>Pezizomycotina</taxon>
        <taxon>Leotiomycetes</taxon>
        <taxon>Helotiales</taxon>
        <taxon>Sclerotiniaceae</taxon>
        <taxon>Botryotinia</taxon>
    </lineage>
</organism>
<comment type="caution">
    <text evidence="2">The sequence shown here is derived from an EMBL/GenBank/DDBJ whole genome shotgun (WGS) entry which is preliminary data.</text>
</comment>
<protein>
    <submittedName>
        <fullName evidence="2">Uncharacterized protein</fullName>
    </submittedName>
</protein>
<dbReference type="Proteomes" id="UP000297527">
    <property type="component" value="Unassembled WGS sequence"/>
</dbReference>
<feature type="region of interest" description="Disordered" evidence="1">
    <location>
        <begin position="248"/>
        <end position="305"/>
    </location>
</feature>
<feature type="region of interest" description="Disordered" evidence="1">
    <location>
        <begin position="183"/>
        <end position="212"/>
    </location>
</feature>
<dbReference type="AlphaFoldDB" id="A0A4Z1H3V0"/>
<feature type="compositionally biased region" description="Low complexity" evidence="1">
    <location>
        <begin position="198"/>
        <end position="212"/>
    </location>
</feature>
<accession>A0A4Z1H3V0</accession>
<sequence length="305" mass="34170">MDQPQERKYCFQARTFKKDRSQAAYIPGMPTMSAPRNYEFETVAEFVDRYNTTKKYWERLAREWKYEDLRITKDNFCELGQLRIPTGVNQRSRIKPSEDWFKERPEIYEYWESKKKSFREGEEIVEAKDSTFIHVTQHKVDSGLYILEPTSRNDPSQPVLPPNGAQQSVQPFFNTAGSLLAKLNPTPDLQRHSKLNDDPINPSTSSSISKPSITNTASQLMSRTNGNQQIVSPAVNTAGSSVTLAQVHHRRSRSVLNDDPINTNNSFLIPSQTPPSNSNPSSATSGATTGPVGGANSSTNGGINR</sequence>
<feature type="compositionally biased region" description="Low complexity" evidence="1">
    <location>
        <begin position="274"/>
        <end position="290"/>
    </location>
</feature>
<evidence type="ECO:0000313" key="2">
    <source>
        <dbReference type="EMBL" id="TGO43678.1"/>
    </source>
</evidence>